<feature type="non-terminal residue" evidence="1">
    <location>
        <position position="1"/>
    </location>
</feature>
<dbReference type="InterPro" id="IPR011047">
    <property type="entry name" value="Quinoprotein_ADH-like_sf"/>
</dbReference>
<reference evidence="1" key="1">
    <citation type="submission" date="2018-05" db="EMBL/GenBank/DDBJ databases">
        <authorList>
            <person name="Lanie J.A."/>
            <person name="Ng W.-L."/>
            <person name="Kazmierczak K.M."/>
            <person name="Andrzejewski T.M."/>
            <person name="Davidsen T.M."/>
            <person name="Wayne K.J."/>
            <person name="Tettelin H."/>
            <person name="Glass J.I."/>
            <person name="Rusch D."/>
            <person name="Podicherti R."/>
            <person name="Tsui H.-C.T."/>
            <person name="Winkler M.E."/>
        </authorList>
    </citation>
    <scope>NUCLEOTIDE SEQUENCE</scope>
</reference>
<feature type="non-terminal residue" evidence="1">
    <location>
        <position position="291"/>
    </location>
</feature>
<protein>
    <submittedName>
        <fullName evidence="1">Uncharacterized protein</fullName>
    </submittedName>
</protein>
<proteinExistence type="predicted"/>
<dbReference type="SUPFAM" id="SSF50998">
    <property type="entry name" value="Quinoprotein alcohol dehydrogenase-like"/>
    <property type="match status" value="1"/>
</dbReference>
<organism evidence="1">
    <name type="scientific">marine metagenome</name>
    <dbReference type="NCBI Taxonomy" id="408172"/>
    <lineage>
        <taxon>unclassified sequences</taxon>
        <taxon>metagenomes</taxon>
        <taxon>ecological metagenomes</taxon>
    </lineage>
</organism>
<dbReference type="AlphaFoldDB" id="A0A382USQ4"/>
<name>A0A382USQ4_9ZZZZ</name>
<gene>
    <name evidence="1" type="ORF">METZ01_LOCUS389582</name>
</gene>
<accession>A0A382USQ4</accession>
<dbReference type="EMBL" id="UINC01146161">
    <property type="protein sequence ID" value="SVD36728.1"/>
    <property type="molecule type" value="Genomic_DNA"/>
</dbReference>
<evidence type="ECO:0000313" key="1">
    <source>
        <dbReference type="EMBL" id="SVD36728.1"/>
    </source>
</evidence>
<sequence length="291" mass="32907">SAMNEEHIFFINKEEPNVRTFYTATETLDHSAFKKATKYSLAAIEKRGGKKIVDAPLEISGESKIVWMGINNNKIFIQTIIKKEMFIYAYNMASGDLVWKTSRNISSFYTSYDLSPVFYNENLLLPLDDIIESIHVENGLVSWEYGDDDIEHIYLFNENSIQNNTMTFFIEDIDIEYVVVDLDKNIKIGGGNNISNPENGAWVNGLFVDVSPSGPVTAYGLSLNGIDKISTLWENNYNTTLRLVGGDENKLSFLDLDNKQIIVVASNSGDILKITPLLWPAKNIEILNNYF</sequence>